<dbReference type="RefSeq" id="XP_022667717.1">
    <property type="nucleotide sequence ID" value="XM_022811982.1"/>
</dbReference>
<sequence>MSMSFSQTRSAGSPFFIETSSSLVSLNQALILLLEYIWHRLRSVLYVSVIVYARGRSVLICNFQTRFCLNGMDFIAAVIYPDDSNLIVYTFDYVTVLVKRRNDFRKCLIGDKFHLDITNLR</sequence>
<evidence type="ECO:0000313" key="2">
    <source>
        <dbReference type="Proteomes" id="UP000594260"/>
    </source>
</evidence>
<dbReference type="AlphaFoldDB" id="A0A7M7KLU7"/>
<keyword evidence="2" id="KW-1185">Reference proteome</keyword>
<protein>
    <submittedName>
        <fullName evidence="1">Uncharacterized protein</fullName>
    </submittedName>
</protein>
<evidence type="ECO:0000313" key="1">
    <source>
        <dbReference type="EnsemblMetazoa" id="XP_022667717"/>
    </source>
</evidence>
<dbReference type="Proteomes" id="UP000594260">
    <property type="component" value="Unplaced"/>
</dbReference>
<organism evidence="1 2">
    <name type="scientific">Varroa destructor</name>
    <name type="common">Honeybee mite</name>
    <dbReference type="NCBI Taxonomy" id="109461"/>
    <lineage>
        <taxon>Eukaryota</taxon>
        <taxon>Metazoa</taxon>
        <taxon>Ecdysozoa</taxon>
        <taxon>Arthropoda</taxon>
        <taxon>Chelicerata</taxon>
        <taxon>Arachnida</taxon>
        <taxon>Acari</taxon>
        <taxon>Parasitiformes</taxon>
        <taxon>Mesostigmata</taxon>
        <taxon>Gamasina</taxon>
        <taxon>Dermanyssoidea</taxon>
        <taxon>Varroidae</taxon>
        <taxon>Varroa</taxon>
    </lineage>
</organism>
<dbReference type="KEGG" id="vde:111253075"/>
<dbReference type="InParanoid" id="A0A7M7KLU7"/>
<reference evidence="1" key="1">
    <citation type="submission" date="2021-01" db="UniProtKB">
        <authorList>
            <consortium name="EnsemblMetazoa"/>
        </authorList>
    </citation>
    <scope>IDENTIFICATION</scope>
</reference>
<dbReference type="EnsemblMetazoa" id="XM_022811982">
    <property type="protein sequence ID" value="XP_022667717"/>
    <property type="gene ID" value="LOC111253075"/>
</dbReference>
<dbReference type="GeneID" id="111253075"/>
<proteinExistence type="predicted"/>
<name>A0A7M7KLU7_VARDE</name>
<accession>A0A7M7KLU7</accession>